<name>A0A4C1WPE3_EUMVA</name>
<evidence type="ECO:0000313" key="1">
    <source>
        <dbReference type="EMBL" id="GBP51995.1"/>
    </source>
</evidence>
<dbReference type="Proteomes" id="UP000299102">
    <property type="component" value="Unassembled WGS sequence"/>
</dbReference>
<organism evidence="1 2">
    <name type="scientific">Eumeta variegata</name>
    <name type="common">Bagworm moth</name>
    <name type="synonym">Eumeta japonica</name>
    <dbReference type="NCBI Taxonomy" id="151549"/>
    <lineage>
        <taxon>Eukaryota</taxon>
        <taxon>Metazoa</taxon>
        <taxon>Ecdysozoa</taxon>
        <taxon>Arthropoda</taxon>
        <taxon>Hexapoda</taxon>
        <taxon>Insecta</taxon>
        <taxon>Pterygota</taxon>
        <taxon>Neoptera</taxon>
        <taxon>Endopterygota</taxon>
        <taxon>Lepidoptera</taxon>
        <taxon>Glossata</taxon>
        <taxon>Ditrysia</taxon>
        <taxon>Tineoidea</taxon>
        <taxon>Psychidae</taxon>
        <taxon>Oiketicinae</taxon>
        <taxon>Eumeta</taxon>
    </lineage>
</organism>
<protein>
    <submittedName>
        <fullName evidence="1">Uncharacterized protein</fullName>
    </submittedName>
</protein>
<reference evidence="1 2" key="1">
    <citation type="journal article" date="2019" name="Commun. Biol.">
        <title>The bagworm genome reveals a unique fibroin gene that provides high tensile strength.</title>
        <authorList>
            <person name="Kono N."/>
            <person name="Nakamura H."/>
            <person name="Ohtoshi R."/>
            <person name="Tomita M."/>
            <person name="Numata K."/>
            <person name="Arakawa K."/>
        </authorList>
    </citation>
    <scope>NUCLEOTIDE SEQUENCE [LARGE SCALE GENOMIC DNA]</scope>
</reference>
<comment type="caution">
    <text evidence="1">The sequence shown here is derived from an EMBL/GenBank/DDBJ whole genome shotgun (WGS) entry which is preliminary data.</text>
</comment>
<gene>
    <name evidence="1" type="ORF">EVAR_45844_1</name>
</gene>
<proteinExistence type="predicted"/>
<evidence type="ECO:0000313" key="2">
    <source>
        <dbReference type="Proteomes" id="UP000299102"/>
    </source>
</evidence>
<dbReference type="EMBL" id="BGZK01000593">
    <property type="protein sequence ID" value="GBP51995.1"/>
    <property type="molecule type" value="Genomic_DNA"/>
</dbReference>
<accession>A0A4C1WPE3</accession>
<sequence length="161" mass="17308">MLQPTPETEDRGTSVSAVSYGSGCSRDSLMRAALSAAAAPGEPRVFVMLLETASGAVYAGDESSVNSPMRRVAKITGFKLSLLASPHRRQHSPAAGAGYSTSVLHRLKQKTLREDTFRSGVVKARHDDHVTHLLHDSSFGFARRTQFAVPTFPVRTVKGAN</sequence>
<dbReference type="AlphaFoldDB" id="A0A4C1WPE3"/>
<keyword evidence="2" id="KW-1185">Reference proteome</keyword>